<gene>
    <name evidence="4" type="ORF">G4B88_030986</name>
</gene>
<dbReference type="PANTHER" id="PTHR24177:SF434">
    <property type="entry name" value="PGG DOMAIN-CONTAINING PROTEIN"/>
    <property type="match status" value="1"/>
</dbReference>
<dbReference type="InterPro" id="IPR026961">
    <property type="entry name" value="PGG_dom"/>
</dbReference>
<evidence type="ECO:0000313" key="5">
    <source>
        <dbReference type="Proteomes" id="UP000583929"/>
    </source>
</evidence>
<feature type="repeat" description="ANK" evidence="1">
    <location>
        <begin position="71"/>
        <end position="104"/>
    </location>
</feature>
<name>A0A7J6GP18_CANSA</name>
<dbReference type="InterPro" id="IPR002110">
    <property type="entry name" value="Ankyrin_rpt"/>
</dbReference>
<dbReference type="InterPro" id="IPR036770">
    <property type="entry name" value="Ankyrin_rpt-contain_sf"/>
</dbReference>
<reference evidence="4 5" key="1">
    <citation type="journal article" date="2020" name="bioRxiv">
        <title>Sequence and annotation of 42 cannabis genomes reveals extensive copy number variation in cannabinoid synthesis and pathogen resistance genes.</title>
        <authorList>
            <person name="Mckernan K.J."/>
            <person name="Helbert Y."/>
            <person name="Kane L.T."/>
            <person name="Ebling H."/>
            <person name="Zhang L."/>
            <person name="Liu B."/>
            <person name="Eaton Z."/>
            <person name="Mclaughlin S."/>
            <person name="Kingan S."/>
            <person name="Baybayan P."/>
            <person name="Concepcion G."/>
            <person name="Jordan M."/>
            <person name="Riva A."/>
            <person name="Barbazuk W."/>
            <person name="Harkins T."/>
        </authorList>
    </citation>
    <scope>NUCLEOTIDE SEQUENCE [LARGE SCALE GENOMIC DNA]</scope>
    <source>
        <strain evidence="5">cv. Jamaican Lion 4</strain>
        <tissue evidence="4">Leaf</tissue>
    </source>
</reference>
<protein>
    <recommendedName>
        <fullName evidence="3">PGG domain-containing protein</fullName>
    </recommendedName>
</protein>
<proteinExistence type="predicted"/>
<keyword evidence="2" id="KW-0472">Membrane</keyword>
<feature type="transmembrane region" description="Helical" evidence="2">
    <location>
        <begin position="339"/>
        <end position="366"/>
    </location>
</feature>
<feature type="domain" description="PGG" evidence="3">
    <location>
        <begin position="304"/>
        <end position="405"/>
    </location>
</feature>
<dbReference type="Pfam" id="PF13962">
    <property type="entry name" value="PGG"/>
    <property type="match status" value="1"/>
</dbReference>
<dbReference type="EMBL" id="JAATIQ010000094">
    <property type="protein sequence ID" value="KAF4384090.1"/>
    <property type="molecule type" value="Genomic_DNA"/>
</dbReference>
<dbReference type="SUPFAM" id="SSF48403">
    <property type="entry name" value="Ankyrin repeat"/>
    <property type="match status" value="1"/>
</dbReference>
<feature type="transmembrane region" description="Helical" evidence="2">
    <location>
        <begin position="313"/>
        <end position="333"/>
    </location>
</feature>
<accession>A0A7J6GP18</accession>
<dbReference type="PROSITE" id="PS50088">
    <property type="entry name" value="ANK_REPEAT"/>
    <property type="match status" value="1"/>
</dbReference>
<dbReference type="SMART" id="SM00248">
    <property type="entry name" value="ANK"/>
    <property type="match status" value="4"/>
</dbReference>
<keyword evidence="5" id="KW-1185">Reference proteome</keyword>
<evidence type="ECO:0000313" key="4">
    <source>
        <dbReference type="EMBL" id="KAF4384090.1"/>
    </source>
</evidence>
<evidence type="ECO:0000256" key="1">
    <source>
        <dbReference type="PROSITE-ProRule" id="PRU00023"/>
    </source>
</evidence>
<dbReference type="PANTHER" id="PTHR24177">
    <property type="entry name" value="CASKIN"/>
    <property type="match status" value="1"/>
</dbReference>
<organism evidence="4 5">
    <name type="scientific">Cannabis sativa</name>
    <name type="common">Hemp</name>
    <name type="synonym">Marijuana</name>
    <dbReference type="NCBI Taxonomy" id="3483"/>
    <lineage>
        <taxon>Eukaryota</taxon>
        <taxon>Viridiplantae</taxon>
        <taxon>Streptophyta</taxon>
        <taxon>Embryophyta</taxon>
        <taxon>Tracheophyta</taxon>
        <taxon>Spermatophyta</taxon>
        <taxon>Magnoliopsida</taxon>
        <taxon>eudicotyledons</taxon>
        <taxon>Gunneridae</taxon>
        <taxon>Pentapetalae</taxon>
        <taxon>rosids</taxon>
        <taxon>fabids</taxon>
        <taxon>Rosales</taxon>
        <taxon>Cannabaceae</taxon>
        <taxon>Cannabis</taxon>
    </lineage>
</organism>
<feature type="transmembrane region" description="Helical" evidence="2">
    <location>
        <begin position="378"/>
        <end position="400"/>
    </location>
</feature>
<dbReference type="GO" id="GO:0016020">
    <property type="term" value="C:membrane"/>
    <property type="evidence" value="ECO:0007669"/>
    <property type="project" value="TreeGrafter"/>
</dbReference>
<evidence type="ECO:0000259" key="3">
    <source>
        <dbReference type="Pfam" id="PF13962"/>
    </source>
</evidence>
<keyword evidence="2" id="KW-0812">Transmembrane</keyword>
<sequence length="464" mass="52154">MEDDDRYITAPTSPGLHPSSHLLNKENWSTCNGLHHAALSGNLKMGKKILDKEVDRISRTKTVNAAITSATLETPLHVAAGAKQSKFVEMLLKEDGIDPTLRDKKGNTAFCSAVVAGAMNIVQIFLHPKIMRREFLIHGGQDMTPLFIATSFGHDLANILLESEREDSTIAWMSDDFEVTCTALHYLSQKDPSIFANDQNRGIIKRHVRIFKLIHEIGIARSVINSFEDDEDGNNLLHLAAKLPSQSRLNAVSGAALQMRQEILWFKEVENIVQPWLKSKRNKEKQTPKDLFTKSHTNLAKEAEKWMKENAEISLIVATIIVTVIAQEAFNIYGNNNQVPLILLLSNSIAMSSSITSIILFLTILISRFTETELFKPLPCSFIGGIISLFISVTFMMVSFCVTSFTSSRPNSLPYITIALQLFPITLFGYLVFPVLRDLVHSTFFSKYDFKQNKRVLQYSEPYN</sequence>
<evidence type="ECO:0000256" key="2">
    <source>
        <dbReference type="SAM" id="Phobius"/>
    </source>
</evidence>
<dbReference type="AlphaFoldDB" id="A0A7J6GP18"/>
<dbReference type="Pfam" id="PF12796">
    <property type="entry name" value="Ank_2"/>
    <property type="match status" value="1"/>
</dbReference>
<keyword evidence="2" id="KW-1133">Transmembrane helix</keyword>
<dbReference type="Proteomes" id="UP000583929">
    <property type="component" value="Unassembled WGS sequence"/>
</dbReference>
<dbReference type="Gene3D" id="1.25.40.20">
    <property type="entry name" value="Ankyrin repeat-containing domain"/>
    <property type="match status" value="1"/>
</dbReference>
<keyword evidence="1" id="KW-0040">ANK repeat</keyword>
<comment type="caution">
    <text evidence="4">The sequence shown here is derived from an EMBL/GenBank/DDBJ whole genome shotgun (WGS) entry which is preliminary data.</text>
</comment>
<feature type="transmembrane region" description="Helical" evidence="2">
    <location>
        <begin position="412"/>
        <end position="433"/>
    </location>
</feature>